<comment type="caution">
    <text evidence="2">The sequence shown here is derived from an EMBL/GenBank/DDBJ whole genome shotgun (WGS) entry which is preliminary data.</text>
</comment>
<sequence length="145" mass="16886">MCIVNLLTFYVCSIGFSSPMLFDDRKYPYHIMLRNFVLSGGQDAFFDCFHMAFDQQSQNSSSPDLPDGIVEFLDSWLLLLEKMTNPQTLFDSPHAYSSSKQIGESDDIHLDPIQYLIRTHKKAFPCIMELWNSKLYRIKCDRVKQ</sequence>
<reference evidence="2 3" key="1">
    <citation type="submission" date="2017-03" db="EMBL/GenBank/DDBJ databases">
        <title>Genome Survey of Euroglyphus maynei.</title>
        <authorList>
            <person name="Arlian L.G."/>
            <person name="Morgan M.S."/>
            <person name="Rider S.D."/>
        </authorList>
    </citation>
    <scope>NUCLEOTIDE SEQUENCE [LARGE SCALE GENOMIC DNA]</scope>
    <source>
        <strain evidence="2">Arlian Lab</strain>
        <tissue evidence="2">Whole body</tissue>
    </source>
</reference>
<evidence type="ECO:0000256" key="1">
    <source>
        <dbReference type="SAM" id="SignalP"/>
    </source>
</evidence>
<protein>
    <submittedName>
        <fullName evidence="2">Uncharacterized protein</fullName>
    </submittedName>
</protein>
<evidence type="ECO:0000313" key="2">
    <source>
        <dbReference type="EMBL" id="OTF75503.1"/>
    </source>
</evidence>
<keyword evidence="1" id="KW-0732">Signal</keyword>
<gene>
    <name evidence="2" type="ORF">BLA29_004008</name>
</gene>
<name>A0A1Y3B6H5_EURMA</name>
<accession>A0A1Y3B6H5</accession>
<feature type="signal peptide" evidence="1">
    <location>
        <begin position="1"/>
        <end position="17"/>
    </location>
</feature>
<evidence type="ECO:0000313" key="3">
    <source>
        <dbReference type="Proteomes" id="UP000194236"/>
    </source>
</evidence>
<dbReference type="Proteomes" id="UP000194236">
    <property type="component" value="Unassembled WGS sequence"/>
</dbReference>
<keyword evidence="3" id="KW-1185">Reference proteome</keyword>
<organism evidence="2 3">
    <name type="scientific">Euroglyphus maynei</name>
    <name type="common">Mayne's house dust mite</name>
    <dbReference type="NCBI Taxonomy" id="6958"/>
    <lineage>
        <taxon>Eukaryota</taxon>
        <taxon>Metazoa</taxon>
        <taxon>Ecdysozoa</taxon>
        <taxon>Arthropoda</taxon>
        <taxon>Chelicerata</taxon>
        <taxon>Arachnida</taxon>
        <taxon>Acari</taxon>
        <taxon>Acariformes</taxon>
        <taxon>Sarcoptiformes</taxon>
        <taxon>Astigmata</taxon>
        <taxon>Psoroptidia</taxon>
        <taxon>Analgoidea</taxon>
        <taxon>Pyroglyphidae</taxon>
        <taxon>Pyroglyphinae</taxon>
        <taxon>Euroglyphus</taxon>
    </lineage>
</organism>
<dbReference type="OrthoDB" id="6514083at2759"/>
<dbReference type="EMBL" id="MUJZ01041671">
    <property type="protein sequence ID" value="OTF75503.1"/>
    <property type="molecule type" value="Genomic_DNA"/>
</dbReference>
<proteinExistence type="predicted"/>
<feature type="chain" id="PRO_5012915054" evidence="1">
    <location>
        <begin position="18"/>
        <end position="145"/>
    </location>
</feature>
<dbReference type="AlphaFoldDB" id="A0A1Y3B6H5"/>